<dbReference type="InterPro" id="IPR034660">
    <property type="entry name" value="DinB/YfiT-like"/>
</dbReference>
<dbReference type="EMBL" id="JBHSPA010000016">
    <property type="protein sequence ID" value="MFC5824844.1"/>
    <property type="molecule type" value="Genomic_DNA"/>
</dbReference>
<dbReference type="Proteomes" id="UP001596058">
    <property type="component" value="Unassembled WGS sequence"/>
</dbReference>
<evidence type="ECO:0000313" key="2">
    <source>
        <dbReference type="Proteomes" id="UP001596058"/>
    </source>
</evidence>
<sequence>MTEIFDGSRMPEDKRAEVVSARLVAEANGEHPGTPRPTARRPVNAELDALKGALDRQREHVVGILEGLSEEDLRRPVLPSGWSCLGLLRHLTLDVERFWFLGVIAGEPDMAGQLTAGAEAHWYVPEGMSAEEVFADYRAAIARADAVLAAATPEQEPAAWPVEIWPAWRLPDVRHILIHVLTEIACHSGHLDAVRELIDGTTWLGGNPYVG</sequence>
<protein>
    <submittedName>
        <fullName evidence="1">DinB family protein</fullName>
    </submittedName>
</protein>
<name>A0ABW1CGI9_9ACTN</name>
<evidence type="ECO:0000313" key="1">
    <source>
        <dbReference type="EMBL" id="MFC5824844.1"/>
    </source>
</evidence>
<dbReference type="Gene3D" id="1.20.120.450">
    <property type="entry name" value="dinb family like domain"/>
    <property type="match status" value="1"/>
</dbReference>
<proteinExistence type="predicted"/>
<gene>
    <name evidence="1" type="ORF">ACFPZ3_13370</name>
</gene>
<comment type="caution">
    <text evidence="1">The sequence shown here is derived from an EMBL/GenBank/DDBJ whole genome shotgun (WGS) entry which is preliminary data.</text>
</comment>
<organism evidence="1 2">
    <name type="scientific">Nonomuraea insulae</name>
    <dbReference type="NCBI Taxonomy" id="1616787"/>
    <lineage>
        <taxon>Bacteria</taxon>
        <taxon>Bacillati</taxon>
        <taxon>Actinomycetota</taxon>
        <taxon>Actinomycetes</taxon>
        <taxon>Streptosporangiales</taxon>
        <taxon>Streptosporangiaceae</taxon>
        <taxon>Nonomuraea</taxon>
    </lineage>
</organism>
<reference evidence="2" key="1">
    <citation type="journal article" date="2019" name="Int. J. Syst. Evol. Microbiol.">
        <title>The Global Catalogue of Microorganisms (GCM) 10K type strain sequencing project: providing services to taxonomists for standard genome sequencing and annotation.</title>
        <authorList>
            <consortium name="The Broad Institute Genomics Platform"/>
            <consortium name="The Broad Institute Genome Sequencing Center for Infectious Disease"/>
            <person name="Wu L."/>
            <person name="Ma J."/>
        </authorList>
    </citation>
    <scope>NUCLEOTIDE SEQUENCE [LARGE SCALE GENOMIC DNA]</scope>
    <source>
        <strain evidence="2">CCUG 53903</strain>
    </source>
</reference>
<keyword evidence="2" id="KW-1185">Reference proteome</keyword>
<accession>A0ABW1CGI9</accession>
<dbReference type="InterPro" id="IPR007061">
    <property type="entry name" value="MST-like"/>
</dbReference>
<dbReference type="RefSeq" id="WP_379514360.1">
    <property type="nucleotide sequence ID" value="NZ_JBHSPA010000016.1"/>
</dbReference>
<dbReference type="SUPFAM" id="SSF109854">
    <property type="entry name" value="DinB/YfiT-like putative metalloenzymes"/>
    <property type="match status" value="1"/>
</dbReference>
<dbReference type="Pfam" id="PF04978">
    <property type="entry name" value="MST"/>
    <property type="match status" value="1"/>
</dbReference>